<feature type="region of interest" description="Disordered" evidence="1">
    <location>
        <begin position="247"/>
        <end position="267"/>
    </location>
</feature>
<accession>A0A848F496</accession>
<keyword evidence="2" id="KW-0966">Cell projection</keyword>
<dbReference type="RefSeq" id="WP_169159805.1">
    <property type="nucleotide sequence ID" value="NZ_JABBFW010000004.1"/>
</dbReference>
<proteinExistence type="predicted"/>
<comment type="caution">
    <text evidence="2">The sequence shown here is derived from an EMBL/GenBank/DDBJ whole genome shotgun (WGS) entry which is preliminary data.</text>
</comment>
<organism evidence="2 3">
    <name type="scientific">Azohydromonas caseinilytica</name>
    <dbReference type="NCBI Taxonomy" id="2728836"/>
    <lineage>
        <taxon>Bacteria</taxon>
        <taxon>Pseudomonadati</taxon>
        <taxon>Pseudomonadota</taxon>
        <taxon>Betaproteobacteria</taxon>
        <taxon>Burkholderiales</taxon>
        <taxon>Sphaerotilaceae</taxon>
        <taxon>Azohydromonas</taxon>
    </lineage>
</organism>
<dbReference type="AlphaFoldDB" id="A0A848F496"/>
<keyword evidence="3" id="KW-1185">Reference proteome</keyword>
<keyword evidence="2" id="KW-0969">Cilium</keyword>
<evidence type="ECO:0000313" key="2">
    <source>
        <dbReference type="EMBL" id="NML14897.1"/>
    </source>
</evidence>
<dbReference type="Proteomes" id="UP000574067">
    <property type="component" value="Unassembled WGS sequence"/>
</dbReference>
<gene>
    <name evidence="2" type="ORF">HHL10_07900</name>
</gene>
<name>A0A848F496_9BURK</name>
<keyword evidence="2" id="KW-0282">Flagellum</keyword>
<protein>
    <submittedName>
        <fullName evidence="2">Flagellar biosynthesis protein</fullName>
    </submittedName>
</protein>
<sequence>MVARPPQTLSERTDQAAGLRRLFSGGTHQRHVAVAANPHVLSAGVLLERLTAALAAQGCHTLVVDAADNAPTPAPAVLEDPALGIERLSDALSYLGARGLPPRLAQTPRNAAQWLLQLAAATPQADVLLVHAGAAELSRFFDGRALQPLVLAAEDADSLTHALASLRLLASRHHCTQFDLLLGTPVSSPQAARAARHLAGCARTRLGMGLREGVAVDPARDMPPGAVPAALARLAAALLEQEELETGKWPLGGGGADRAVTSPARNL</sequence>
<evidence type="ECO:0000256" key="1">
    <source>
        <dbReference type="SAM" id="MobiDB-lite"/>
    </source>
</evidence>
<dbReference type="EMBL" id="JABBFW010000004">
    <property type="protein sequence ID" value="NML14897.1"/>
    <property type="molecule type" value="Genomic_DNA"/>
</dbReference>
<reference evidence="2 3" key="1">
    <citation type="submission" date="2020-04" db="EMBL/GenBank/DDBJ databases">
        <title>Azohydromonas sp. isolated from soil.</title>
        <authorList>
            <person name="Dahal R.H."/>
        </authorList>
    </citation>
    <scope>NUCLEOTIDE SEQUENCE [LARGE SCALE GENOMIC DNA]</scope>
    <source>
        <strain evidence="2 3">G-1-1-14</strain>
    </source>
</reference>
<evidence type="ECO:0000313" key="3">
    <source>
        <dbReference type="Proteomes" id="UP000574067"/>
    </source>
</evidence>